<name>B7P6P9_IXOSC</name>
<feature type="region of interest" description="Disordered" evidence="1">
    <location>
        <begin position="1"/>
        <end position="20"/>
    </location>
</feature>
<keyword evidence="4" id="KW-1185">Reference proteome</keyword>
<dbReference type="EnsemblMetazoa" id="ISCW001100-RA">
    <property type="protein sequence ID" value="ISCW001100-PA"/>
    <property type="gene ID" value="ISCW001100"/>
</dbReference>
<dbReference type="EMBL" id="ABJB011066251">
    <property type="status" value="NOT_ANNOTATED_CDS"/>
    <property type="molecule type" value="Genomic_DNA"/>
</dbReference>
<evidence type="ECO:0000313" key="4">
    <source>
        <dbReference type="Proteomes" id="UP000001555"/>
    </source>
</evidence>
<reference evidence="3" key="2">
    <citation type="submission" date="2020-05" db="UniProtKB">
        <authorList>
            <consortium name="EnsemblMetazoa"/>
        </authorList>
    </citation>
    <scope>IDENTIFICATION</scope>
    <source>
        <strain evidence="3">wikel</strain>
    </source>
</reference>
<dbReference type="HOGENOM" id="CLU_2906562_0_0_1"/>
<accession>B7P6P9</accession>
<dbReference type="VEuPathDB" id="VectorBase:ISCW001100"/>
<dbReference type="Proteomes" id="UP000001555">
    <property type="component" value="Unassembled WGS sequence"/>
</dbReference>
<protein>
    <submittedName>
        <fullName evidence="2 3">Uncharacterized protein</fullName>
    </submittedName>
</protein>
<organism>
    <name type="scientific">Ixodes scapularis</name>
    <name type="common">Black-legged tick</name>
    <name type="synonym">Deer tick</name>
    <dbReference type="NCBI Taxonomy" id="6945"/>
    <lineage>
        <taxon>Eukaryota</taxon>
        <taxon>Metazoa</taxon>
        <taxon>Ecdysozoa</taxon>
        <taxon>Arthropoda</taxon>
        <taxon>Chelicerata</taxon>
        <taxon>Arachnida</taxon>
        <taxon>Acari</taxon>
        <taxon>Parasitiformes</taxon>
        <taxon>Ixodida</taxon>
        <taxon>Ixodoidea</taxon>
        <taxon>Ixodidae</taxon>
        <taxon>Ixodinae</taxon>
        <taxon>Ixodes</taxon>
    </lineage>
</organism>
<sequence>MNPERNLHWSAARPMTDGDDCVPEGCSEFPAILVVGAEPSDLQPRPSTGSAPAARADGGCPA</sequence>
<dbReference type="EMBL" id="DS647130">
    <property type="protein sequence ID" value="EEC02271.1"/>
    <property type="molecule type" value="Genomic_DNA"/>
</dbReference>
<evidence type="ECO:0000313" key="2">
    <source>
        <dbReference type="EMBL" id="EEC02271.1"/>
    </source>
</evidence>
<dbReference type="VEuPathDB" id="VectorBase:ISCI001100"/>
<reference evidence="2 4" key="1">
    <citation type="submission" date="2008-03" db="EMBL/GenBank/DDBJ databases">
        <title>Annotation of Ixodes scapularis.</title>
        <authorList>
            <consortium name="Ixodes scapularis Genome Project Consortium"/>
            <person name="Caler E."/>
            <person name="Hannick L.I."/>
            <person name="Bidwell S."/>
            <person name="Joardar V."/>
            <person name="Thiagarajan M."/>
            <person name="Amedeo P."/>
            <person name="Galinsky K.J."/>
            <person name="Schobel S."/>
            <person name="Inman J."/>
            <person name="Hostetler J."/>
            <person name="Miller J."/>
            <person name="Hammond M."/>
            <person name="Megy K."/>
            <person name="Lawson D."/>
            <person name="Kodira C."/>
            <person name="Sutton G."/>
            <person name="Meyer J."/>
            <person name="Hill C.A."/>
            <person name="Birren B."/>
            <person name="Nene V."/>
            <person name="Collins F."/>
            <person name="Alarcon-Chaidez F."/>
            <person name="Wikel S."/>
            <person name="Strausberg R."/>
        </authorList>
    </citation>
    <scope>NUCLEOTIDE SEQUENCE [LARGE SCALE GENOMIC DNA]</scope>
    <source>
        <strain evidence="4">Wikel</strain>
        <strain evidence="2">Wikel colony</strain>
    </source>
</reference>
<feature type="region of interest" description="Disordered" evidence="1">
    <location>
        <begin position="37"/>
        <end position="62"/>
    </location>
</feature>
<dbReference type="AlphaFoldDB" id="B7P6P9"/>
<gene>
    <name evidence="2" type="ORF">IscW_ISCW001100</name>
</gene>
<evidence type="ECO:0000256" key="1">
    <source>
        <dbReference type="SAM" id="MobiDB-lite"/>
    </source>
</evidence>
<dbReference type="InParanoid" id="B7P6P9"/>
<proteinExistence type="predicted"/>
<dbReference type="PaxDb" id="6945-B7P6P9"/>
<evidence type="ECO:0000313" key="3">
    <source>
        <dbReference type="EnsemblMetazoa" id="ISCW001100-PA"/>
    </source>
</evidence>